<dbReference type="InterPro" id="IPR056884">
    <property type="entry name" value="NPHP3-like_N"/>
</dbReference>
<accession>A0ABR1L2N8</accession>
<dbReference type="SUPFAM" id="SSF52540">
    <property type="entry name" value="P-loop containing nucleoside triphosphate hydrolases"/>
    <property type="match status" value="1"/>
</dbReference>
<keyword evidence="6" id="KW-1185">Reference proteome</keyword>
<evidence type="ECO:0000259" key="3">
    <source>
        <dbReference type="Pfam" id="PF22939"/>
    </source>
</evidence>
<evidence type="ECO:0000256" key="1">
    <source>
        <dbReference type="ARBA" id="ARBA00022737"/>
    </source>
</evidence>
<organism evidence="5 6">
    <name type="scientific">Phyllosticta citriasiana</name>
    <dbReference type="NCBI Taxonomy" id="595635"/>
    <lineage>
        <taxon>Eukaryota</taxon>
        <taxon>Fungi</taxon>
        <taxon>Dikarya</taxon>
        <taxon>Ascomycota</taxon>
        <taxon>Pezizomycotina</taxon>
        <taxon>Dothideomycetes</taxon>
        <taxon>Dothideomycetes incertae sedis</taxon>
        <taxon>Botryosphaeriales</taxon>
        <taxon>Phyllostictaceae</taxon>
        <taxon>Phyllosticta</taxon>
    </lineage>
</organism>
<proteinExistence type="predicted"/>
<dbReference type="PROSITE" id="PS50088">
    <property type="entry name" value="ANK_REPEAT"/>
    <property type="match status" value="1"/>
</dbReference>
<dbReference type="Pfam" id="PF12796">
    <property type="entry name" value="Ank_2"/>
    <property type="match status" value="1"/>
</dbReference>
<dbReference type="InterPro" id="IPR036770">
    <property type="entry name" value="Ankyrin_rpt-contain_sf"/>
</dbReference>
<evidence type="ECO:0000256" key="2">
    <source>
        <dbReference type="PROSITE-ProRule" id="PRU00023"/>
    </source>
</evidence>
<feature type="domain" description="Nephrocystin 3-like N-terminal" evidence="4">
    <location>
        <begin position="199"/>
        <end position="369"/>
    </location>
</feature>
<dbReference type="SUPFAM" id="SSF48403">
    <property type="entry name" value="Ankyrin repeat"/>
    <property type="match status" value="1"/>
</dbReference>
<feature type="domain" description="GPI inositol-deacylase winged helix" evidence="3">
    <location>
        <begin position="490"/>
        <end position="570"/>
    </location>
</feature>
<dbReference type="Gene3D" id="3.40.50.300">
    <property type="entry name" value="P-loop containing nucleotide triphosphate hydrolases"/>
    <property type="match status" value="1"/>
</dbReference>
<dbReference type="Gene3D" id="1.25.40.20">
    <property type="entry name" value="Ankyrin repeat-containing domain"/>
    <property type="match status" value="1"/>
</dbReference>
<dbReference type="InterPro" id="IPR002110">
    <property type="entry name" value="Ankyrin_rpt"/>
</dbReference>
<protein>
    <recommendedName>
        <fullName evidence="7">NACHT domain-containing protein</fullName>
    </recommendedName>
</protein>
<dbReference type="PROSITE" id="PS50297">
    <property type="entry name" value="ANK_REP_REGION"/>
    <property type="match status" value="1"/>
</dbReference>
<dbReference type="InterPro" id="IPR027417">
    <property type="entry name" value="P-loop_NTPase"/>
</dbReference>
<dbReference type="EMBL" id="JBBPHU010000001">
    <property type="protein sequence ID" value="KAK7523798.1"/>
    <property type="molecule type" value="Genomic_DNA"/>
</dbReference>
<feature type="repeat" description="ANK" evidence="2">
    <location>
        <begin position="722"/>
        <end position="754"/>
    </location>
</feature>
<name>A0ABR1L2N8_9PEZI</name>
<dbReference type="PANTHER" id="PTHR10039">
    <property type="entry name" value="AMELOGENIN"/>
    <property type="match status" value="1"/>
</dbReference>
<gene>
    <name evidence="5" type="ORF">IWZ03DRAFT_11088</name>
</gene>
<dbReference type="PANTHER" id="PTHR10039:SF16">
    <property type="entry name" value="GPI INOSITOL-DEACYLASE"/>
    <property type="match status" value="1"/>
</dbReference>
<dbReference type="Pfam" id="PF24883">
    <property type="entry name" value="NPHP3_N"/>
    <property type="match status" value="1"/>
</dbReference>
<dbReference type="SMART" id="SM00248">
    <property type="entry name" value="ANK"/>
    <property type="match status" value="1"/>
</dbReference>
<sequence>MAEVLGLIGTCLSLCEILVKSYKAADSKVHWTETARAEFAQLKTKLYGYSGIIDRIKSQKSPDDQKRLSVLDRQDGPLRTCERAAQKVLQNLEIWNKKVTKKSILGIHIGKVIDRETEMALKMFDEAMPVLVFALEVDERELIQDVHQYTEKTRKQVGEMMHIMKEERVERERQELMNWLTSYDPTPKFESSLDKAFPGAGRWFLDDKLDDWIREAPNRHRTLWLRGASGMGKTTLVSLAVDHLQRELGFRKGSRKLVAFFFCSFERADSQNPRTMMQSFLKQLCEHLSDRKAWDIVRKLRDDLEDRENERKGTPSELLQNTFAEICGLAEHVVLILDAPNESSDWSLMTKTIAECLRRSKRLQILISSTESVDLSKHIPEAKIILVELRPRMVNSDIARFVDHKMEDDESGLQDLSAEEKKRVRKATRESANGSFLWAEYQIAAVAEASCEEALVEALDMPPDLPGHYGAILKKIIENSNDGDRGDVGLTRKVLVWLTFSAREVHLHELQEAMCLDPDPRSSELVHRSRKTRPRKMERILQSCRGLVSFDATKKVARLAHDSIRKYLLDPQTGKSPQRYFFINQFEDTGRLCFLMLRYLNLPDLSSGHCPEDQLQGRLEKWPLLEYASIAFPFLLEKRKDLWERSSYAHSVRGLLREFVASASRINGANFGSWVQVTAPKSRLSRNIYPIYHAASCGYEFMLESILRWQDNSMINEPAGVRGSTPLHIACAQGRSGVIKILLENGADAKERNRYGERGIEFAHRYGYREIYEVMKNHGADEVDTDNLQVRPGLRDHGLADPRAMWKRE</sequence>
<evidence type="ECO:0008006" key="7">
    <source>
        <dbReference type="Google" id="ProtNLM"/>
    </source>
</evidence>
<keyword evidence="1" id="KW-0677">Repeat</keyword>
<dbReference type="Proteomes" id="UP001363622">
    <property type="component" value="Unassembled WGS sequence"/>
</dbReference>
<dbReference type="Pfam" id="PF22939">
    <property type="entry name" value="WHD_GPIID"/>
    <property type="match status" value="1"/>
</dbReference>
<keyword evidence="2" id="KW-0040">ANK repeat</keyword>
<comment type="caution">
    <text evidence="5">The sequence shown here is derived from an EMBL/GenBank/DDBJ whole genome shotgun (WGS) entry which is preliminary data.</text>
</comment>
<dbReference type="InterPro" id="IPR054471">
    <property type="entry name" value="GPIID_WHD"/>
</dbReference>
<evidence type="ECO:0000259" key="4">
    <source>
        <dbReference type="Pfam" id="PF24883"/>
    </source>
</evidence>
<evidence type="ECO:0000313" key="6">
    <source>
        <dbReference type="Proteomes" id="UP001363622"/>
    </source>
</evidence>
<reference evidence="5 6" key="1">
    <citation type="submission" date="2024-04" db="EMBL/GenBank/DDBJ databases">
        <title>Phyllosticta paracitricarpa is synonymous to the EU quarantine fungus P. citricarpa based on phylogenomic analyses.</title>
        <authorList>
            <consortium name="Lawrence Berkeley National Laboratory"/>
            <person name="Van Ingen-Buijs V.A."/>
            <person name="Van Westerhoven A.C."/>
            <person name="Haridas S."/>
            <person name="Skiadas P."/>
            <person name="Martin F."/>
            <person name="Groenewald J.Z."/>
            <person name="Crous P.W."/>
            <person name="Seidl M.F."/>
        </authorList>
    </citation>
    <scope>NUCLEOTIDE SEQUENCE [LARGE SCALE GENOMIC DNA]</scope>
    <source>
        <strain evidence="5 6">CBS 123371</strain>
    </source>
</reference>
<evidence type="ECO:0000313" key="5">
    <source>
        <dbReference type="EMBL" id="KAK7523798.1"/>
    </source>
</evidence>